<evidence type="ECO:0000256" key="5">
    <source>
        <dbReference type="RuleBase" id="RU003888"/>
    </source>
</evidence>
<name>A0A2R4VZ96_THEAF</name>
<evidence type="ECO:0000259" key="7">
    <source>
        <dbReference type="Pfam" id="PF00828"/>
    </source>
</evidence>
<dbReference type="SUPFAM" id="SSF52080">
    <property type="entry name" value="Ribosomal proteins L15p and L18e"/>
    <property type="match status" value="1"/>
</dbReference>
<dbReference type="Gene3D" id="3.100.10.10">
    <property type="match status" value="1"/>
</dbReference>
<evidence type="ECO:0000313" key="8">
    <source>
        <dbReference type="EMBL" id="AWB09873.1"/>
    </source>
</evidence>
<dbReference type="HAMAP" id="MF_01341">
    <property type="entry name" value="Ribosomal_uL15"/>
    <property type="match status" value="1"/>
</dbReference>
<reference evidence="8 9" key="1">
    <citation type="submission" date="2017-04" db="EMBL/GenBank/DDBJ databases">
        <title>Genomic insights into metabolism of Thermodesulfobium acidiphilum.</title>
        <authorList>
            <person name="Toshchakov S.V."/>
            <person name="Frolov E.N."/>
            <person name="Kublanov I.V."/>
            <person name="Samarov N.I."/>
            <person name="Novikov A."/>
            <person name="Lebedinsky A.V."/>
            <person name="Bonch-Osmolovskaya E.A."/>
            <person name="Chernyh N.A."/>
        </authorList>
    </citation>
    <scope>NUCLEOTIDE SEQUENCE [LARGE SCALE GENOMIC DNA]</scope>
    <source>
        <strain evidence="8 9">3127-1</strain>
    </source>
</reference>
<dbReference type="AlphaFoldDB" id="A0A2R4VZ96"/>
<feature type="domain" description="Large ribosomal subunit protein uL15/eL18" evidence="7">
    <location>
        <begin position="79"/>
        <end position="146"/>
    </location>
</feature>
<proteinExistence type="inferred from homology"/>
<evidence type="ECO:0000256" key="3">
    <source>
        <dbReference type="ARBA" id="ARBA00023274"/>
    </source>
</evidence>
<keyword evidence="9" id="KW-1185">Reference proteome</keyword>
<dbReference type="InterPro" id="IPR021131">
    <property type="entry name" value="Ribosomal_uL15/eL18"/>
</dbReference>
<evidence type="ECO:0000256" key="1">
    <source>
        <dbReference type="ARBA" id="ARBA00007320"/>
    </source>
</evidence>
<dbReference type="PANTHER" id="PTHR12934">
    <property type="entry name" value="50S RIBOSOMAL PROTEIN L15"/>
    <property type="match status" value="1"/>
</dbReference>
<dbReference type="EMBL" id="CP020921">
    <property type="protein sequence ID" value="AWB09873.1"/>
    <property type="molecule type" value="Genomic_DNA"/>
</dbReference>
<dbReference type="InterPro" id="IPR030878">
    <property type="entry name" value="Ribosomal_uL15"/>
</dbReference>
<protein>
    <recommendedName>
        <fullName evidence="4">Large ribosomal subunit protein uL15</fullName>
    </recommendedName>
</protein>
<dbReference type="NCBIfam" id="TIGR01071">
    <property type="entry name" value="rplO_bact"/>
    <property type="match status" value="1"/>
</dbReference>
<gene>
    <name evidence="4" type="primary">rplO</name>
    <name evidence="8" type="ORF">TDSAC_0498</name>
</gene>
<dbReference type="OrthoDB" id="9810293at2"/>
<sequence length="149" mass="16197">MISLSNLKPSYGAIKEPKRLGRGRSSGHGRTCGRGQAGQNSRSGGGVRPGFEGGQVPLYRRLPKWKGFKNTLFKKTYEVINISRLAELEPDTVVTPEFLEDKGWAKKGALIKILGDGEISIPLKVKAHKFSSSAKEKIEKCGGSIEVLS</sequence>
<dbReference type="GO" id="GO:0003735">
    <property type="term" value="F:structural constituent of ribosome"/>
    <property type="evidence" value="ECO:0007669"/>
    <property type="project" value="InterPro"/>
</dbReference>
<keyword evidence="2 4" id="KW-0689">Ribosomal protein</keyword>
<dbReference type="Pfam" id="PF00828">
    <property type="entry name" value="Ribosomal_L27A"/>
    <property type="match status" value="1"/>
</dbReference>
<comment type="subunit">
    <text evidence="4">Part of the 50S ribosomal subunit.</text>
</comment>
<evidence type="ECO:0000256" key="6">
    <source>
        <dbReference type="SAM" id="MobiDB-lite"/>
    </source>
</evidence>
<organism evidence="8 9">
    <name type="scientific">Thermodesulfobium acidiphilum</name>
    <dbReference type="NCBI Taxonomy" id="1794699"/>
    <lineage>
        <taxon>Bacteria</taxon>
        <taxon>Pseudomonadati</taxon>
        <taxon>Thermodesulfobiota</taxon>
        <taxon>Thermodesulfobiia</taxon>
        <taxon>Thermodesulfobiales</taxon>
        <taxon>Thermodesulfobiaceae</taxon>
        <taxon>Thermodesulfobium</taxon>
    </lineage>
</organism>
<dbReference type="InterPro" id="IPR001196">
    <property type="entry name" value="Ribosomal_uL15_CS"/>
</dbReference>
<accession>A0A2R4VZ96</accession>
<dbReference type="PANTHER" id="PTHR12934:SF11">
    <property type="entry name" value="LARGE RIBOSOMAL SUBUNIT PROTEIN UL15M"/>
    <property type="match status" value="1"/>
</dbReference>
<dbReference type="RefSeq" id="WP_108308711.1">
    <property type="nucleotide sequence ID" value="NZ_CP020921.1"/>
</dbReference>
<dbReference type="GO" id="GO:0022625">
    <property type="term" value="C:cytosolic large ribosomal subunit"/>
    <property type="evidence" value="ECO:0007669"/>
    <property type="project" value="TreeGrafter"/>
</dbReference>
<dbReference type="KEGG" id="taci:TDSAC_0498"/>
<dbReference type="GO" id="GO:0019843">
    <property type="term" value="F:rRNA binding"/>
    <property type="evidence" value="ECO:0007669"/>
    <property type="project" value="UniProtKB-UniRule"/>
</dbReference>
<dbReference type="GO" id="GO:0006412">
    <property type="term" value="P:translation"/>
    <property type="evidence" value="ECO:0007669"/>
    <property type="project" value="UniProtKB-UniRule"/>
</dbReference>
<evidence type="ECO:0000256" key="4">
    <source>
        <dbReference type="HAMAP-Rule" id="MF_01341"/>
    </source>
</evidence>
<keyword evidence="3 4" id="KW-0687">Ribonucleoprotein</keyword>
<comment type="similarity">
    <text evidence="1 4 5">Belongs to the universal ribosomal protein uL15 family.</text>
</comment>
<evidence type="ECO:0000313" key="9">
    <source>
        <dbReference type="Proteomes" id="UP000244792"/>
    </source>
</evidence>
<dbReference type="InterPro" id="IPR005749">
    <property type="entry name" value="Ribosomal_uL15_bac-type"/>
</dbReference>
<keyword evidence="4" id="KW-0694">RNA-binding</keyword>
<feature type="compositionally biased region" description="Gly residues" evidence="6">
    <location>
        <begin position="43"/>
        <end position="53"/>
    </location>
</feature>
<dbReference type="Proteomes" id="UP000244792">
    <property type="component" value="Chromosome"/>
</dbReference>
<comment type="function">
    <text evidence="4">Binds to the 23S rRNA.</text>
</comment>
<feature type="region of interest" description="Disordered" evidence="6">
    <location>
        <begin position="15"/>
        <end position="55"/>
    </location>
</feature>
<dbReference type="PROSITE" id="PS00475">
    <property type="entry name" value="RIBOSOMAL_L15"/>
    <property type="match status" value="1"/>
</dbReference>
<keyword evidence="4" id="KW-0699">rRNA-binding</keyword>
<dbReference type="InterPro" id="IPR036227">
    <property type="entry name" value="Ribosomal_uL15/eL18_sf"/>
</dbReference>
<evidence type="ECO:0000256" key="2">
    <source>
        <dbReference type="ARBA" id="ARBA00022980"/>
    </source>
</evidence>